<dbReference type="AlphaFoldDB" id="A0A445APQ2"/>
<dbReference type="Proteomes" id="UP000289738">
    <property type="component" value="Chromosome B01"/>
</dbReference>
<dbReference type="InterPro" id="IPR014381">
    <property type="entry name" value="Arch_Rpo5/euc_Rpb5"/>
</dbReference>
<sequence>MNSENVFRAILVFQQNLTPFASTCISEDSANFYLEEAELLINIKEHVLIPELQVLTDAEKKTLIERYTVKETQIIRPSETADRYVTYRFVL</sequence>
<dbReference type="GO" id="GO:0006366">
    <property type="term" value="P:transcription by RNA polymerase II"/>
    <property type="evidence" value="ECO:0007669"/>
    <property type="project" value="TreeGrafter"/>
</dbReference>
<organism evidence="3 4">
    <name type="scientific">Arachis hypogaea</name>
    <name type="common">Peanut</name>
    <dbReference type="NCBI Taxonomy" id="3818"/>
    <lineage>
        <taxon>Eukaryota</taxon>
        <taxon>Viridiplantae</taxon>
        <taxon>Streptophyta</taxon>
        <taxon>Embryophyta</taxon>
        <taxon>Tracheophyta</taxon>
        <taxon>Spermatophyta</taxon>
        <taxon>Magnoliopsida</taxon>
        <taxon>eudicotyledons</taxon>
        <taxon>Gunneridae</taxon>
        <taxon>Pentapetalae</taxon>
        <taxon>rosids</taxon>
        <taxon>fabids</taxon>
        <taxon>Fabales</taxon>
        <taxon>Fabaceae</taxon>
        <taxon>Papilionoideae</taxon>
        <taxon>50 kb inversion clade</taxon>
        <taxon>dalbergioids sensu lato</taxon>
        <taxon>Dalbergieae</taxon>
        <taxon>Pterocarpus clade</taxon>
        <taxon>Arachis</taxon>
    </lineage>
</organism>
<dbReference type="SUPFAM" id="SSF55287">
    <property type="entry name" value="RPB5-like RNA polymerase subunit"/>
    <property type="match status" value="1"/>
</dbReference>
<dbReference type="GO" id="GO:0042797">
    <property type="term" value="P:tRNA transcription by RNA polymerase III"/>
    <property type="evidence" value="ECO:0007669"/>
    <property type="project" value="TreeGrafter"/>
</dbReference>
<dbReference type="EMBL" id="SDMP01000011">
    <property type="protein sequence ID" value="RYR28417.1"/>
    <property type="molecule type" value="Genomic_DNA"/>
</dbReference>
<dbReference type="InterPro" id="IPR035913">
    <property type="entry name" value="RPB5-like_sf"/>
</dbReference>
<evidence type="ECO:0000313" key="4">
    <source>
        <dbReference type="Proteomes" id="UP000289738"/>
    </source>
</evidence>
<keyword evidence="4" id="KW-1185">Reference proteome</keyword>
<evidence type="ECO:0000259" key="2">
    <source>
        <dbReference type="Pfam" id="PF01191"/>
    </source>
</evidence>
<dbReference type="Pfam" id="PF01191">
    <property type="entry name" value="RNA_pol_Rpb5_C"/>
    <property type="match status" value="1"/>
</dbReference>
<dbReference type="GO" id="GO:0003899">
    <property type="term" value="F:DNA-directed RNA polymerase activity"/>
    <property type="evidence" value="ECO:0007669"/>
    <property type="project" value="InterPro"/>
</dbReference>
<keyword evidence="1" id="KW-0804">Transcription</keyword>
<dbReference type="GO" id="GO:0005736">
    <property type="term" value="C:RNA polymerase I complex"/>
    <property type="evidence" value="ECO:0007669"/>
    <property type="project" value="TreeGrafter"/>
</dbReference>
<dbReference type="PANTHER" id="PTHR10535:SF0">
    <property type="entry name" value="DNA-DIRECTED RNA POLYMERASES I, II, AND III SUBUNIT RPABC1"/>
    <property type="match status" value="1"/>
</dbReference>
<comment type="caution">
    <text evidence="3">The sequence shown here is derived from an EMBL/GenBank/DDBJ whole genome shotgun (WGS) entry which is preliminary data.</text>
</comment>
<protein>
    <recommendedName>
        <fullName evidence="2">RNA polymerase subunit H/Rpb5 C-terminal domain-containing protein</fullName>
    </recommendedName>
</protein>
<dbReference type="GO" id="GO:0003677">
    <property type="term" value="F:DNA binding"/>
    <property type="evidence" value="ECO:0007669"/>
    <property type="project" value="InterPro"/>
</dbReference>
<gene>
    <name evidence="3" type="ORF">Ahy_B01g052536</name>
</gene>
<feature type="domain" description="RNA polymerase subunit H/Rpb5 C-terminal" evidence="2">
    <location>
        <begin position="41"/>
        <end position="73"/>
    </location>
</feature>
<dbReference type="Gene3D" id="3.90.940.20">
    <property type="entry name" value="RPB5-like RNA polymerase subunit"/>
    <property type="match status" value="1"/>
</dbReference>
<reference evidence="3 4" key="1">
    <citation type="submission" date="2019-01" db="EMBL/GenBank/DDBJ databases">
        <title>Sequencing of cultivated peanut Arachis hypogaea provides insights into genome evolution and oil improvement.</title>
        <authorList>
            <person name="Chen X."/>
        </authorList>
    </citation>
    <scope>NUCLEOTIDE SEQUENCE [LARGE SCALE GENOMIC DNA]</scope>
    <source>
        <strain evidence="4">cv. Fuhuasheng</strain>
        <tissue evidence="3">Leaves</tissue>
    </source>
</reference>
<dbReference type="STRING" id="3818.A0A445APQ2"/>
<accession>A0A445APQ2</accession>
<evidence type="ECO:0000256" key="1">
    <source>
        <dbReference type="ARBA" id="ARBA00023163"/>
    </source>
</evidence>
<dbReference type="GO" id="GO:0006362">
    <property type="term" value="P:transcription elongation by RNA polymerase I"/>
    <property type="evidence" value="ECO:0007669"/>
    <property type="project" value="TreeGrafter"/>
</dbReference>
<proteinExistence type="predicted"/>
<dbReference type="SUPFAM" id="SSF53036">
    <property type="entry name" value="Eukaryotic RPB5 N-terminal domain"/>
    <property type="match status" value="1"/>
</dbReference>
<dbReference type="InterPro" id="IPR000783">
    <property type="entry name" value="RNA_pol_subH/Rpb5_C"/>
</dbReference>
<dbReference type="InterPro" id="IPR036710">
    <property type="entry name" value="RNA_pol_Rpb5_N_sf"/>
</dbReference>
<dbReference type="PANTHER" id="PTHR10535">
    <property type="entry name" value="DNA-DIRECTED RNA POLYMERASES I, II, AND III SUBUNIT RPABC1"/>
    <property type="match status" value="1"/>
</dbReference>
<name>A0A445APQ2_ARAHY</name>
<dbReference type="GO" id="GO:0005665">
    <property type="term" value="C:RNA polymerase II, core complex"/>
    <property type="evidence" value="ECO:0007669"/>
    <property type="project" value="TreeGrafter"/>
</dbReference>
<evidence type="ECO:0000313" key="3">
    <source>
        <dbReference type="EMBL" id="RYR28417.1"/>
    </source>
</evidence>
<dbReference type="GO" id="GO:0005666">
    <property type="term" value="C:RNA polymerase III complex"/>
    <property type="evidence" value="ECO:0007669"/>
    <property type="project" value="TreeGrafter"/>
</dbReference>